<reference evidence="3" key="1">
    <citation type="submission" date="2016-10" db="EMBL/GenBank/DDBJ databases">
        <authorList>
            <person name="Varghese N."/>
            <person name="Submissions S."/>
        </authorList>
    </citation>
    <scope>NUCLEOTIDE SEQUENCE [LARGE SCALE GENOMIC DNA]</scope>
    <source>
        <strain evidence="3">LMG 2223</strain>
    </source>
</reference>
<name>A0A1H2N564_9PSED</name>
<dbReference type="EMBL" id="LT629802">
    <property type="protein sequence ID" value="SDV00225.1"/>
    <property type="molecule type" value="Genomic_DNA"/>
</dbReference>
<feature type="coiled-coil region" evidence="1">
    <location>
        <begin position="75"/>
        <end position="102"/>
    </location>
</feature>
<organism evidence="2 3">
    <name type="scientific">Pseudomonas mucidolens</name>
    <dbReference type="NCBI Taxonomy" id="46679"/>
    <lineage>
        <taxon>Bacteria</taxon>
        <taxon>Pseudomonadati</taxon>
        <taxon>Pseudomonadota</taxon>
        <taxon>Gammaproteobacteria</taxon>
        <taxon>Pseudomonadales</taxon>
        <taxon>Pseudomonadaceae</taxon>
        <taxon>Pseudomonas</taxon>
    </lineage>
</organism>
<sequence length="156" mass="16270">MLSIGTHLPSRTTVPALLEPKKDTSRDELAETTALPETKAVEGVTVTFSGASLKAAGAEKAANSDIEDSGLSDNVQKLLKMIRQLKQQIAEKMAEMAAVMADKRLSPEQAQAKVASLQSALGGLQAGLATAYASLTEAMKNLSAEDALKAASLMAK</sequence>
<accession>A0A1H2N564</accession>
<proteinExistence type="predicted"/>
<dbReference type="OrthoDB" id="6903874at2"/>
<keyword evidence="3" id="KW-1185">Reference proteome</keyword>
<evidence type="ECO:0000313" key="2">
    <source>
        <dbReference type="EMBL" id="SDV00225.1"/>
    </source>
</evidence>
<dbReference type="STRING" id="46679.SAMN05216202_2955"/>
<evidence type="ECO:0000256" key="1">
    <source>
        <dbReference type="SAM" id="Coils"/>
    </source>
</evidence>
<protein>
    <submittedName>
        <fullName evidence="2">Uncharacterized protein</fullName>
    </submittedName>
</protein>
<dbReference type="AlphaFoldDB" id="A0A1H2N564"/>
<evidence type="ECO:0000313" key="3">
    <source>
        <dbReference type="Proteomes" id="UP000198600"/>
    </source>
</evidence>
<dbReference type="RefSeq" id="WP_084378989.1">
    <property type="nucleotide sequence ID" value="NZ_LS483433.1"/>
</dbReference>
<gene>
    <name evidence="2" type="ORF">SAMN05216202_2955</name>
</gene>
<dbReference type="Proteomes" id="UP000198600">
    <property type="component" value="Chromosome I"/>
</dbReference>
<keyword evidence="1" id="KW-0175">Coiled coil</keyword>